<comment type="caution">
    <text evidence="2">The sequence shown here is derived from an EMBL/GenBank/DDBJ whole genome shotgun (WGS) entry which is preliminary data.</text>
</comment>
<gene>
    <name evidence="2" type="ORF">ACFSAU_15540</name>
</gene>
<accession>A0ABD6BUW3</accession>
<evidence type="ECO:0000313" key="2">
    <source>
        <dbReference type="EMBL" id="MFD1568908.1"/>
    </source>
</evidence>
<organism evidence="2 3">
    <name type="scientific">Halolamina litorea</name>
    <dbReference type="NCBI Taxonomy" id="1515593"/>
    <lineage>
        <taxon>Archaea</taxon>
        <taxon>Methanobacteriati</taxon>
        <taxon>Methanobacteriota</taxon>
        <taxon>Stenosarchaea group</taxon>
        <taxon>Halobacteria</taxon>
        <taxon>Halobacteriales</taxon>
        <taxon>Haloferacaceae</taxon>
    </lineage>
</organism>
<evidence type="ECO:0000259" key="1">
    <source>
        <dbReference type="Pfam" id="PF14321"/>
    </source>
</evidence>
<dbReference type="EMBL" id="JBHUCZ010000022">
    <property type="protein sequence ID" value="MFD1568908.1"/>
    <property type="molecule type" value="Genomic_DNA"/>
</dbReference>
<proteinExistence type="predicted"/>
<dbReference type="AlphaFoldDB" id="A0ABD6BUW3"/>
<evidence type="ECO:0000313" key="3">
    <source>
        <dbReference type="Proteomes" id="UP001597139"/>
    </source>
</evidence>
<feature type="domain" description="DUF4382" evidence="1">
    <location>
        <begin position="34"/>
        <end position="152"/>
    </location>
</feature>
<reference evidence="2 3" key="1">
    <citation type="journal article" date="2019" name="Int. J. Syst. Evol. Microbiol.">
        <title>The Global Catalogue of Microorganisms (GCM) 10K type strain sequencing project: providing services to taxonomists for standard genome sequencing and annotation.</title>
        <authorList>
            <consortium name="The Broad Institute Genomics Platform"/>
            <consortium name="The Broad Institute Genome Sequencing Center for Infectious Disease"/>
            <person name="Wu L."/>
            <person name="Ma J."/>
        </authorList>
    </citation>
    <scope>NUCLEOTIDE SEQUENCE [LARGE SCALE GENOMIC DNA]</scope>
    <source>
        <strain evidence="2 3">CGMCC 1.12859</strain>
    </source>
</reference>
<dbReference type="Proteomes" id="UP001597139">
    <property type="component" value="Unassembled WGS sequence"/>
</dbReference>
<sequence>MERKAIVTALVVAMVAIAGCGGSVSPGGDDAGEGTVNMYISDQPSAIDDFEHLNVTVTSIAAHRVDDNGTEGNESGWVEQDIDNVTVDLTELQGANASELGAIPAPNGTYDKTFIHVDDDIEGVLTDGSTTDVMLPSSKLHINENFTVGNGEEI</sequence>
<dbReference type="Pfam" id="PF14321">
    <property type="entry name" value="DUF4382"/>
    <property type="match status" value="1"/>
</dbReference>
<keyword evidence="3" id="KW-1185">Reference proteome</keyword>
<protein>
    <submittedName>
        <fullName evidence="2">DUF4382 domain-containing protein</fullName>
    </submittedName>
</protein>
<dbReference type="InterPro" id="IPR025491">
    <property type="entry name" value="DUF4382"/>
</dbReference>
<dbReference type="RefSeq" id="WP_379822602.1">
    <property type="nucleotide sequence ID" value="NZ_JBHUCZ010000022.1"/>
</dbReference>
<dbReference type="PROSITE" id="PS51257">
    <property type="entry name" value="PROKAR_LIPOPROTEIN"/>
    <property type="match status" value="1"/>
</dbReference>
<feature type="non-terminal residue" evidence="2">
    <location>
        <position position="154"/>
    </location>
</feature>
<name>A0ABD6BUW3_9EURY</name>